<sequence>MARSSGVLSRAGVHFSCAIRLLRGMVRLSPGHVDCSGDRLLPAVAAKASPIALGWPSLVVPDDGEVWLGLLVLVARRCPGDAGDPDPHRECAEQRWHEDVEDDLKQVHGVLPRLGAYWTAVTHRS</sequence>
<accession>A0ABP5SNM9</accession>
<protein>
    <submittedName>
        <fullName evidence="1">Uncharacterized protein</fullName>
    </submittedName>
</protein>
<proteinExistence type="predicted"/>
<evidence type="ECO:0000313" key="2">
    <source>
        <dbReference type="Proteomes" id="UP001500253"/>
    </source>
</evidence>
<keyword evidence="2" id="KW-1185">Reference proteome</keyword>
<reference evidence="2" key="1">
    <citation type="journal article" date="2019" name="Int. J. Syst. Evol. Microbiol.">
        <title>The Global Catalogue of Microorganisms (GCM) 10K type strain sequencing project: providing services to taxonomists for standard genome sequencing and annotation.</title>
        <authorList>
            <consortium name="The Broad Institute Genomics Platform"/>
            <consortium name="The Broad Institute Genome Sequencing Center for Infectious Disease"/>
            <person name="Wu L."/>
            <person name="Ma J."/>
        </authorList>
    </citation>
    <scope>NUCLEOTIDE SEQUENCE [LARGE SCALE GENOMIC DNA]</scope>
    <source>
        <strain evidence="2">JCM 4316</strain>
    </source>
</reference>
<comment type="caution">
    <text evidence="1">The sequence shown here is derived from an EMBL/GenBank/DDBJ whole genome shotgun (WGS) entry which is preliminary data.</text>
</comment>
<gene>
    <name evidence="1" type="ORF">GCM10010246_16390</name>
</gene>
<name>A0ABP5SNM9_9ACTN</name>
<dbReference type="Proteomes" id="UP001500253">
    <property type="component" value="Unassembled WGS sequence"/>
</dbReference>
<organism evidence="1 2">
    <name type="scientific">Streptomyces cuspidosporus</name>
    <dbReference type="NCBI Taxonomy" id="66882"/>
    <lineage>
        <taxon>Bacteria</taxon>
        <taxon>Bacillati</taxon>
        <taxon>Actinomycetota</taxon>
        <taxon>Actinomycetes</taxon>
        <taxon>Kitasatosporales</taxon>
        <taxon>Streptomycetaceae</taxon>
        <taxon>Streptomyces</taxon>
    </lineage>
</organism>
<dbReference type="EMBL" id="BAAASD010000005">
    <property type="protein sequence ID" value="GAA2333508.1"/>
    <property type="molecule type" value="Genomic_DNA"/>
</dbReference>
<evidence type="ECO:0000313" key="1">
    <source>
        <dbReference type="EMBL" id="GAA2333508.1"/>
    </source>
</evidence>